<proteinExistence type="predicted"/>
<name>A0A699XQ25_TANCI</name>
<protein>
    <submittedName>
        <fullName evidence="1">Uncharacterized protein</fullName>
    </submittedName>
</protein>
<sequence>VDTSDDTLMEDVSNQGRVIDRDEDAVKEADEGREYTTDTQVKGRQADIYHIDMDHAAKVL</sequence>
<reference evidence="1" key="1">
    <citation type="journal article" date="2019" name="Sci. Rep.">
        <title>Draft genome of Tanacetum cinerariifolium, the natural source of mosquito coil.</title>
        <authorList>
            <person name="Yamashiro T."/>
            <person name="Shiraishi A."/>
            <person name="Satake H."/>
            <person name="Nakayama K."/>
        </authorList>
    </citation>
    <scope>NUCLEOTIDE SEQUENCE</scope>
</reference>
<comment type="caution">
    <text evidence="1">The sequence shown here is derived from an EMBL/GenBank/DDBJ whole genome shotgun (WGS) entry which is preliminary data.</text>
</comment>
<evidence type="ECO:0000313" key="1">
    <source>
        <dbReference type="EMBL" id="GFD61767.1"/>
    </source>
</evidence>
<dbReference type="AlphaFoldDB" id="A0A699XQ25"/>
<gene>
    <name evidence="1" type="ORF">Tci_933736</name>
</gene>
<organism evidence="1">
    <name type="scientific">Tanacetum cinerariifolium</name>
    <name type="common">Dalmatian daisy</name>
    <name type="synonym">Chrysanthemum cinerariifolium</name>
    <dbReference type="NCBI Taxonomy" id="118510"/>
    <lineage>
        <taxon>Eukaryota</taxon>
        <taxon>Viridiplantae</taxon>
        <taxon>Streptophyta</taxon>
        <taxon>Embryophyta</taxon>
        <taxon>Tracheophyta</taxon>
        <taxon>Spermatophyta</taxon>
        <taxon>Magnoliopsida</taxon>
        <taxon>eudicotyledons</taxon>
        <taxon>Gunneridae</taxon>
        <taxon>Pentapetalae</taxon>
        <taxon>asterids</taxon>
        <taxon>campanulids</taxon>
        <taxon>Asterales</taxon>
        <taxon>Asteraceae</taxon>
        <taxon>Asteroideae</taxon>
        <taxon>Anthemideae</taxon>
        <taxon>Anthemidinae</taxon>
        <taxon>Tanacetum</taxon>
    </lineage>
</organism>
<dbReference type="EMBL" id="BKCJ011900969">
    <property type="protein sequence ID" value="GFD61767.1"/>
    <property type="molecule type" value="Genomic_DNA"/>
</dbReference>
<feature type="non-terminal residue" evidence="1">
    <location>
        <position position="60"/>
    </location>
</feature>
<feature type="non-terminal residue" evidence="1">
    <location>
        <position position="1"/>
    </location>
</feature>
<accession>A0A699XQ25</accession>